<dbReference type="RefSeq" id="WP_200616249.1">
    <property type="nucleotide sequence ID" value="NZ_CP071518.1"/>
</dbReference>
<evidence type="ECO:0000256" key="1">
    <source>
        <dbReference type="SAM" id="Phobius"/>
    </source>
</evidence>
<keyword evidence="1" id="KW-1133">Transmembrane helix</keyword>
<feature type="transmembrane region" description="Helical" evidence="1">
    <location>
        <begin position="12"/>
        <end position="29"/>
    </location>
</feature>
<dbReference type="EMBL" id="CP071518">
    <property type="protein sequence ID" value="QSX79377.1"/>
    <property type="molecule type" value="Genomic_DNA"/>
</dbReference>
<evidence type="ECO:0000313" key="3">
    <source>
        <dbReference type="Proteomes" id="UP000639274"/>
    </source>
</evidence>
<evidence type="ECO:0000313" key="2">
    <source>
        <dbReference type="EMBL" id="QSX79377.1"/>
    </source>
</evidence>
<accession>A0A974Y0X4</accession>
<gene>
    <name evidence="2" type="ORF">I8J32_005815</name>
</gene>
<keyword evidence="1" id="KW-0812">Transmembrane</keyword>
<proteinExistence type="predicted"/>
<dbReference type="Proteomes" id="UP000639274">
    <property type="component" value="Chromosome"/>
</dbReference>
<protein>
    <submittedName>
        <fullName evidence="2">Uncharacterized protein</fullName>
    </submittedName>
</protein>
<organism evidence="2 3">
    <name type="scientific">Agrilutibacter solisilvae</name>
    <dbReference type="NCBI Taxonomy" id="2763317"/>
    <lineage>
        <taxon>Bacteria</taxon>
        <taxon>Pseudomonadati</taxon>
        <taxon>Pseudomonadota</taxon>
        <taxon>Gammaproteobacteria</taxon>
        <taxon>Lysobacterales</taxon>
        <taxon>Lysobacteraceae</taxon>
        <taxon>Agrilutibacter</taxon>
    </lineage>
</organism>
<reference evidence="2 3" key="1">
    <citation type="submission" date="2021-03" db="EMBL/GenBank/DDBJ databases">
        <title>Lysobacter sp. nov. isolated from soil of gangwondo yeongwol, south Korea.</title>
        <authorList>
            <person name="Kim K.R."/>
            <person name="Kim K.H."/>
            <person name="Jeon C.O."/>
        </authorList>
    </citation>
    <scope>NUCLEOTIDE SEQUENCE [LARGE SCALE GENOMIC DNA]</scope>
    <source>
        <strain evidence="2 3">R19</strain>
    </source>
</reference>
<keyword evidence="1" id="KW-0472">Membrane</keyword>
<sequence length="143" mass="15457">MKKFLANAATSLVTGVFFCLGLVLTYLVFDHFVPGDPVPKDLVYVRLPGDLKVTRHLKVAGRPHMTIQGVVQNTGRTTWETVNVEVAVKAGGALVNQCDSDIRGVFLPGESRTFEISCFYVAGSGLPDNISYEIAIRSAGKQA</sequence>
<dbReference type="KEGG" id="lsf:I8J32_005815"/>
<keyword evidence="3" id="KW-1185">Reference proteome</keyword>
<dbReference type="AlphaFoldDB" id="A0A974Y0X4"/>
<name>A0A974Y0X4_9GAMM</name>